<accession>A0A840G3L2</accession>
<sequence length="241" mass="27017">MTTLLQRCQTVTAKVEQLTLAQRHANQQRLVQERTREWKSRIEKLQAVKVRTGCLSLDTEAERRADAKRAHLRHNASQVLERLKSNGDIAQLTDDASWTRLLASVEGLTEELENSGELAWRSHIEKLGAVEDPAWLRQRAPSTPMNDAAIAAYQKHYGVYSGLVRPALPRSAGDLAQLSQILDACRTEAAKVTFDVPPDVQRFFQAIQSDSATLAVLTPSVLEWLGENGQLEHYRIRSVGR</sequence>
<evidence type="ECO:0000313" key="2">
    <source>
        <dbReference type="Proteomes" id="UP000524450"/>
    </source>
</evidence>
<dbReference type="Proteomes" id="UP000524450">
    <property type="component" value="Unassembled WGS sequence"/>
</dbReference>
<dbReference type="EMBL" id="JACIFZ010000016">
    <property type="protein sequence ID" value="MBB4225867.1"/>
    <property type="molecule type" value="Genomic_DNA"/>
</dbReference>
<comment type="caution">
    <text evidence="1">The sequence shown here is derived from an EMBL/GenBank/DDBJ whole genome shotgun (WGS) entry which is preliminary data.</text>
</comment>
<dbReference type="RefSeq" id="WP_184642575.1">
    <property type="nucleotide sequence ID" value="NZ_JACIFZ010000016.1"/>
</dbReference>
<dbReference type="AlphaFoldDB" id="A0A840G3L2"/>
<reference evidence="1 2" key="1">
    <citation type="submission" date="2020-08" db="EMBL/GenBank/DDBJ databases">
        <title>Genomic Encyclopedia of Type Strains, Phase IV (KMG-V): Genome sequencing to study the core and pangenomes of soil and plant-associated prokaryotes.</title>
        <authorList>
            <person name="Whitman W."/>
        </authorList>
    </citation>
    <scope>NUCLEOTIDE SEQUENCE [LARGE SCALE GENOMIC DNA]</scope>
    <source>
        <strain evidence="1 2">34/80</strain>
    </source>
</reference>
<organism evidence="1 2">
    <name type="scientific">Variovorax guangxiensis</name>
    <dbReference type="NCBI Taxonomy" id="1775474"/>
    <lineage>
        <taxon>Bacteria</taxon>
        <taxon>Pseudomonadati</taxon>
        <taxon>Pseudomonadota</taxon>
        <taxon>Betaproteobacteria</taxon>
        <taxon>Burkholderiales</taxon>
        <taxon>Comamonadaceae</taxon>
        <taxon>Variovorax</taxon>
    </lineage>
</organism>
<proteinExistence type="predicted"/>
<name>A0A840G3L2_9BURK</name>
<protein>
    <submittedName>
        <fullName evidence="1">Uncharacterized protein</fullName>
    </submittedName>
</protein>
<gene>
    <name evidence="1" type="ORF">GGD71_006680</name>
</gene>
<evidence type="ECO:0000313" key="1">
    <source>
        <dbReference type="EMBL" id="MBB4225867.1"/>
    </source>
</evidence>